<reference evidence="2 3" key="1">
    <citation type="submission" date="2018-11" db="EMBL/GenBank/DDBJ databases">
        <authorList>
            <consortium name="Pathogen Informatics"/>
        </authorList>
    </citation>
    <scope>NUCLEOTIDE SEQUENCE [LARGE SCALE GENOMIC DNA]</scope>
    <source>
        <strain evidence="2 3">NST_G2</strain>
    </source>
</reference>
<evidence type="ECO:0000313" key="3">
    <source>
        <dbReference type="Proteomes" id="UP000275846"/>
    </source>
</evidence>
<evidence type="ECO:0000313" key="2">
    <source>
        <dbReference type="EMBL" id="VDL99079.1"/>
    </source>
</evidence>
<proteinExistence type="predicted"/>
<keyword evidence="3" id="KW-1185">Reference proteome</keyword>
<dbReference type="EMBL" id="UYSU01037470">
    <property type="protein sequence ID" value="VDL99079.1"/>
    <property type="molecule type" value="Genomic_DNA"/>
</dbReference>
<accession>A0A3P7CLW8</accession>
<gene>
    <name evidence="2" type="ORF">SSLN_LOCUS12694</name>
</gene>
<dbReference type="AlphaFoldDB" id="A0A3P7CLW8"/>
<name>A0A3P7CLW8_SCHSO</name>
<dbReference type="OrthoDB" id="10067251at2759"/>
<evidence type="ECO:0000256" key="1">
    <source>
        <dbReference type="SAM" id="MobiDB-lite"/>
    </source>
</evidence>
<organism evidence="2 3">
    <name type="scientific">Schistocephalus solidus</name>
    <name type="common">Tapeworm</name>
    <dbReference type="NCBI Taxonomy" id="70667"/>
    <lineage>
        <taxon>Eukaryota</taxon>
        <taxon>Metazoa</taxon>
        <taxon>Spiralia</taxon>
        <taxon>Lophotrochozoa</taxon>
        <taxon>Platyhelminthes</taxon>
        <taxon>Cestoda</taxon>
        <taxon>Eucestoda</taxon>
        <taxon>Diphyllobothriidea</taxon>
        <taxon>Diphyllobothriidae</taxon>
        <taxon>Schistocephalus</taxon>
    </lineage>
</organism>
<dbReference type="Proteomes" id="UP000275846">
    <property type="component" value="Unassembled WGS sequence"/>
</dbReference>
<sequence length="130" mass="14390">MSHDAGFNNTDAQPLDFIAPAESVIREAPITEESRNLLRQRISSGLISHKKRKTLSKAEIEAHRTLKADKNIVILAADKGRSTVILNKENYANKFEALLGDRTAYIPREDDMTKTLGPAKSSDIKSNNAD</sequence>
<protein>
    <submittedName>
        <fullName evidence="2">Uncharacterized protein</fullName>
    </submittedName>
</protein>
<feature type="region of interest" description="Disordered" evidence="1">
    <location>
        <begin position="110"/>
        <end position="130"/>
    </location>
</feature>